<organism evidence="8 9">
    <name type="scientific">Gloeophyllum trabeum (strain ATCC 11539 / FP-39264 / Madison 617)</name>
    <name type="common">Brown rot fungus</name>
    <dbReference type="NCBI Taxonomy" id="670483"/>
    <lineage>
        <taxon>Eukaryota</taxon>
        <taxon>Fungi</taxon>
        <taxon>Dikarya</taxon>
        <taxon>Basidiomycota</taxon>
        <taxon>Agaricomycotina</taxon>
        <taxon>Agaricomycetes</taxon>
        <taxon>Gloeophyllales</taxon>
        <taxon>Gloeophyllaceae</taxon>
        <taxon>Gloeophyllum</taxon>
    </lineage>
</organism>
<evidence type="ECO:0000256" key="3">
    <source>
        <dbReference type="ARBA" id="ARBA00022833"/>
    </source>
</evidence>
<dbReference type="RefSeq" id="XP_007869399.1">
    <property type="nucleotide sequence ID" value="XM_007871208.1"/>
</dbReference>
<feature type="region of interest" description="Disordered" evidence="5">
    <location>
        <begin position="169"/>
        <end position="248"/>
    </location>
</feature>
<feature type="region of interest" description="Disordered" evidence="5">
    <location>
        <begin position="373"/>
        <end position="464"/>
    </location>
</feature>
<evidence type="ECO:0000259" key="7">
    <source>
        <dbReference type="PROSITE" id="PS50178"/>
    </source>
</evidence>
<dbReference type="OrthoDB" id="3045089at2759"/>
<evidence type="ECO:0000256" key="2">
    <source>
        <dbReference type="ARBA" id="ARBA00022771"/>
    </source>
</evidence>
<dbReference type="PANTHER" id="PTHR14879">
    <property type="entry name" value="CASPASE REGULATOR, RING FINGER DOMAIN-CONTAINING"/>
    <property type="match status" value="1"/>
</dbReference>
<feature type="domain" description="RING-type" evidence="6">
    <location>
        <begin position="481"/>
        <end position="520"/>
    </location>
</feature>
<dbReference type="Gene3D" id="3.30.40.10">
    <property type="entry name" value="Zinc/RING finger domain, C3HC4 (zinc finger)"/>
    <property type="match status" value="2"/>
</dbReference>
<keyword evidence="2 4" id="KW-0863">Zinc-finger</keyword>
<evidence type="ECO:0000256" key="4">
    <source>
        <dbReference type="PROSITE-ProRule" id="PRU00175"/>
    </source>
</evidence>
<dbReference type="PROSITE" id="PS50089">
    <property type="entry name" value="ZF_RING_2"/>
    <property type="match status" value="1"/>
</dbReference>
<feature type="compositionally biased region" description="Basic and acidic residues" evidence="5">
    <location>
        <begin position="373"/>
        <end position="384"/>
    </location>
</feature>
<dbReference type="Pfam" id="PF13920">
    <property type="entry name" value="zf-C3HC4_3"/>
    <property type="match status" value="1"/>
</dbReference>
<feature type="compositionally biased region" description="Low complexity" evidence="5">
    <location>
        <begin position="207"/>
        <end position="248"/>
    </location>
</feature>
<evidence type="ECO:0000259" key="6">
    <source>
        <dbReference type="PROSITE" id="PS50089"/>
    </source>
</evidence>
<dbReference type="GeneID" id="19304576"/>
<evidence type="ECO:0000256" key="5">
    <source>
        <dbReference type="SAM" id="MobiDB-lite"/>
    </source>
</evidence>
<protein>
    <recommendedName>
        <fullName evidence="10">RING-type domain-containing protein</fullName>
    </recommendedName>
</protein>
<dbReference type="AlphaFoldDB" id="S7PX97"/>
<reference evidence="8 9" key="1">
    <citation type="journal article" date="2012" name="Science">
        <title>The Paleozoic origin of enzymatic lignin decomposition reconstructed from 31 fungal genomes.</title>
        <authorList>
            <person name="Floudas D."/>
            <person name="Binder M."/>
            <person name="Riley R."/>
            <person name="Barry K."/>
            <person name="Blanchette R.A."/>
            <person name="Henrissat B."/>
            <person name="Martinez A.T."/>
            <person name="Otillar R."/>
            <person name="Spatafora J.W."/>
            <person name="Yadav J.S."/>
            <person name="Aerts A."/>
            <person name="Benoit I."/>
            <person name="Boyd A."/>
            <person name="Carlson A."/>
            <person name="Copeland A."/>
            <person name="Coutinho P.M."/>
            <person name="de Vries R.P."/>
            <person name="Ferreira P."/>
            <person name="Findley K."/>
            <person name="Foster B."/>
            <person name="Gaskell J."/>
            <person name="Glotzer D."/>
            <person name="Gorecki P."/>
            <person name="Heitman J."/>
            <person name="Hesse C."/>
            <person name="Hori C."/>
            <person name="Igarashi K."/>
            <person name="Jurgens J.A."/>
            <person name="Kallen N."/>
            <person name="Kersten P."/>
            <person name="Kohler A."/>
            <person name="Kuees U."/>
            <person name="Kumar T.K.A."/>
            <person name="Kuo A."/>
            <person name="LaButti K."/>
            <person name="Larrondo L.F."/>
            <person name="Lindquist E."/>
            <person name="Ling A."/>
            <person name="Lombard V."/>
            <person name="Lucas S."/>
            <person name="Lundell T."/>
            <person name="Martin R."/>
            <person name="McLaughlin D.J."/>
            <person name="Morgenstern I."/>
            <person name="Morin E."/>
            <person name="Murat C."/>
            <person name="Nagy L.G."/>
            <person name="Nolan M."/>
            <person name="Ohm R.A."/>
            <person name="Patyshakuliyeva A."/>
            <person name="Rokas A."/>
            <person name="Ruiz-Duenas F.J."/>
            <person name="Sabat G."/>
            <person name="Salamov A."/>
            <person name="Samejima M."/>
            <person name="Schmutz J."/>
            <person name="Slot J.C."/>
            <person name="St John F."/>
            <person name="Stenlid J."/>
            <person name="Sun H."/>
            <person name="Sun S."/>
            <person name="Syed K."/>
            <person name="Tsang A."/>
            <person name="Wiebenga A."/>
            <person name="Young D."/>
            <person name="Pisabarro A."/>
            <person name="Eastwood D.C."/>
            <person name="Martin F."/>
            <person name="Cullen D."/>
            <person name="Grigoriev I.V."/>
            <person name="Hibbett D.S."/>
        </authorList>
    </citation>
    <scope>NUCLEOTIDE SEQUENCE [LARGE SCALE GENOMIC DNA]</scope>
    <source>
        <strain evidence="8 9">ATCC 11539</strain>
    </source>
</reference>
<dbReference type="Proteomes" id="UP000030669">
    <property type="component" value="Unassembled WGS sequence"/>
</dbReference>
<accession>S7PX97</accession>
<dbReference type="SMART" id="SM00064">
    <property type="entry name" value="FYVE"/>
    <property type="match status" value="1"/>
</dbReference>
<keyword evidence="1" id="KW-0479">Metal-binding</keyword>
<feature type="compositionally biased region" description="Basic and acidic residues" evidence="5">
    <location>
        <begin position="397"/>
        <end position="432"/>
    </location>
</feature>
<sequence>MAEGMPLLSGPPPDSNEGDSSHCRKCGKEFGLFTRSRKCNHCGYMYCHSCSDYQALMPRSAGGANTGYDTMPVCAYCIELLQITASGKSKLRSLPMGKLKKYIDAYNLKAKGAVEKDDLIDVIVNARGANGCLPPESEHYYRKYSVPNPKASSSSGTSAANAARNFFNRTFGDSSQSQPRPAPSSRTQPQRARTQSHPEFPRPDLDPNYQRQQQQRARPQQQPQQQQQQRRSQPQYHPQYPYGQYAYPQPGPYPYAYPPPPNPYGYGYPPYPYGPPPQPAPNYPYAQTPATASQPHIPRTQSAQPPPRPASTTAPERERIPSLDELLNMTEDDISKMSVHVLKDVLFHNHVPARQVLEKAELVSKVMTLIEDEKRERERKREEERREEEEYQARQSAMREELRAKEQREGEEREKREREKREREERDREARPSQETPAESEPKKDEDAEMKDDFEKAKEQPKPLPPKAQAMAATLERTGLCVICQDEEANIAIVDCGHLAMCRSCADHVMSTTRECPLCRTRIVTEARLLRIFKP</sequence>
<dbReference type="Pfam" id="PF01363">
    <property type="entry name" value="FYVE"/>
    <property type="match status" value="1"/>
</dbReference>
<dbReference type="InterPro" id="IPR051728">
    <property type="entry name" value="RING-FYVE_E3_ubiquitin-ligase"/>
</dbReference>
<gene>
    <name evidence="8" type="ORF">GLOTRDRAFT_140622</name>
</gene>
<evidence type="ECO:0000313" key="9">
    <source>
        <dbReference type="Proteomes" id="UP000030669"/>
    </source>
</evidence>
<dbReference type="PANTHER" id="PTHR14879:SF5">
    <property type="entry name" value="RING-TYPE DOMAIN-CONTAINING PROTEIN"/>
    <property type="match status" value="1"/>
</dbReference>
<dbReference type="InterPro" id="IPR011011">
    <property type="entry name" value="Znf_FYVE_PHD"/>
</dbReference>
<dbReference type="InterPro" id="IPR017455">
    <property type="entry name" value="Znf_FYVE-rel"/>
</dbReference>
<feature type="domain" description="FYVE-type" evidence="7">
    <location>
        <begin position="17"/>
        <end position="82"/>
    </location>
</feature>
<feature type="compositionally biased region" description="Polar residues" evidence="5">
    <location>
        <begin position="288"/>
        <end position="303"/>
    </location>
</feature>
<evidence type="ECO:0000256" key="1">
    <source>
        <dbReference type="ARBA" id="ARBA00022723"/>
    </source>
</evidence>
<dbReference type="HOGENOM" id="CLU_040332_0_0_1"/>
<dbReference type="InterPro" id="IPR000306">
    <property type="entry name" value="Znf_FYVE"/>
</dbReference>
<evidence type="ECO:0000313" key="8">
    <source>
        <dbReference type="EMBL" id="EPQ52221.1"/>
    </source>
</evidence>
<dbReference type="KEGG" id="gtr:GLOTRDRAFT_140622"/>
<dbReference type="PROSITE" id="PS50178">
    <property type="entry name" value="ZF_FYVE"/>
    <property type="match status" value="1"/>
</dbReference>
<dbReference type="SUPFAM" id="SSF57850">
    <property type="entry name" value="RING/U-box"/>
    <property type="match status" value="1"/>
</dbReference>
<dbReference type="SUPFAM" id="SSF57903">
    <property type="entry name" value="FYVE/PHD zinc finger"/>
    <property type="match status" value="1"/>
</dbReference>
<proteinExistence type="predicted"/>
<keyword evidence="3" id="KW-0862">Zinc</keyword>
<feature type="region of interest" description="Disordered" evidence="5">
    <location>
        <begin position="1"/>
        <end position="21"/>
    </location>
</feature>
<dbReference type="STRING" id="670483.S7PX97"/>
<evidence type="ECO:0008006" key="10">
    <source>
        <dbReference type="Google" id="ProtNLM"/>
    </source>
</evidence>
<feature type="region of interest" description="Disordered" evidence="5">
    <location>
        <begin position="278"/>
        <end position="321"/>
    </location>
</feature>
<dbReference type="InterPro" id="IPR001841">
    <property type="entry name" value="Znf_RING"/>
</dbReference>
<dbReference type="GO" id="GO:0008270">
    <property type="term" value="F:zinc ion binding"/>
    <property type="evidence" value="ECO:0007669"/>
    <property type="project" value="UniProtKB-KW"/>
</dbReference>
<dbReference type="eggNOG" id="KOG4275">
    <property type="taxonomic scope" value="Eukaryota"/>
</dbReference>
<dbReference type="InterPro" id="IPR013083">
    <property type="entry name" value="Znf_RING/FYVE/PHD"/>
</dbReference>
<name>S7PX97_GLOTA</name>
<dbReference type="OMA" id="FTRARRC"/>
<keyword evidence="9" id="KW-1185">Reference proteome</keyword>
<dbReference type="SMART" id="SM00184">
    <property type="entry name" value="RING"/>
    <property type="match status" value="2"/>
</dbReference>
<dbReference type="EMBL" id="KB469308">
    <property type="protein sequence ID" value="EPQ52221.1"/>
    <property type="molecule type" value="Genomic_DNA"/>
</dbReference>
<feature type="compositionally biased region" description="Low complexity" evidence="5">
    <location>
        <begin position="169"/>
        <end position="191"/>
    </location>
</feature>
<feature type="compositionally biased region" description="Basic and acidic residues" evidence="5">
    <location>
        <begin position="440"/>
        <end position="461"/>
    </location>
</feature>
<dbReference type="CDD" id="cd00065">
    <property type="entry name" value="FYVE_like_SF"/>
    <property type="match status" value="1"/>
</dbReference>